<feature type="region of interest" description="VHIID" evidence="3">
    <location>
        <begin position="198"/>
        <end position="263"/>
    </location>
</feature>
<protein>
    <recommendedName>
        <fullName evidence="6">Nodulation-signaling pathway 2 protein-like</fullName>
    </recommendedName>
</protein>
<dbReference type="Pfam" id="PF03514">
    <property type="entry name" value="GRAS"/>
    <property type="match status" value="1"/>
</dbReference>
<reference evidence="4 5" key="1">
    <citation type="submission" date="2024-01" db="EMBL/GenBank/DDBJ databases">
        <title>The complete chloroplast genome sequence of Lithospermum erythrorhizon: insights into the phylogenetic relationship among Boraginaceae species and the maternal lineages of purple gromwells.</title>
        <authorList>
            <person name="Okada T."/>
            <person name="Watanabe K."/>
        </authorList>
    </citation>
    <scope>NUCLEOTIDE SEQUENCE [LARGE SCALE GENOMIC DNA]</scope>
</reference>
<comment type="similarity">
    <text evidence="3">Belongs to the GRAS family.</text>
</comment>
<evidence type="ECO:0000313" key="4">
    <source>
        <dbReference type="EMBL" id="GAA0172679.1"/>
    </source>
</evidence>
<accession>A0AAV3R8F4</accession>
<keyword evidence="1" id="KW-0805">Transcription regulation</keyword>
<dbReference type="PANTHER" id="PTHR31636">
    <property type="entry name" value="OSJNBA0084A10.13 PROTEIN-RELATED"/>
    <property type="match status" value="1"/>
</dbReference>
<dbReference type="PROSITE" id="PS50985">
    <property type="entry name" value="GRAS"/>
    <property type="match status" value="1"/>
</dbReference>
<evidence type="ECO:0000256" key="3">
    <source>
        <dbReference type="PROSITE-ProRule" id="PRU01191"/>
    </source>
</evidence>
<keyword evidence="2" id="KW-0804">Transcription</keyword>
<keyword evidence="5" id="KW-1185">Reference proteome</keyword>
<evidence type="ECO:0000256" key="2">
    <source>
        <dbReference type="ARBA" id="ARBA00023163"/>
    </source>
</evidence>
<evidence type="ECO:0000256" key="1">
    <source>
        <dbReference type="ARBA" id="ARBA00023015"/>
    </source>
</evidence>
<proteinExistence type="inferred from homology"/>
<organism evidence="4 5">
    <name type="scientific">Lithospermum erythrorhizon</name>
    <name type="common">Purple gromwell</name>
    <name type="synonym">Lithospermum officinale var. erythrorhizon</name>
    <dbReference type="NCBI Taxonomy" id="34254"/>
    <lineage>
        <taxon>Eukaryota</taxon>
        <taxon>Viridiplantae</taxon>
        <taxon>Streptophyta</taxon>
        <taxon>Embryophyta</taxon>
        <taxon>Tracheophyta</taxon>
        <taxon>Spermatophyta</taxon>
        <taxon>Magnoliopsida</taxon>
        <taxon>eudicotyledons</taxon>
        <taxon>Gunneridae</taxon>
        <taxon>Pentapetalae</taxon>
        <taxon>asterids</taxon>
        <taxon>lamiids</taxon>
        <taxon>Boraginales</taxon>
        <taxon>Boraginaceae</taxon>
        <taxon>Boraginoideae</taxon>
        <taxon>Lithospermeae</taxon>
        <taxon>Lithospermum</taxon>
    </lineage>
</organism>
<comment type="caution">
    <text evidence="3">Lacks conserved residue(s) required for the propagation of feature annotation.</text>
</comment>
<evidence type="ECO:0000313" key="5">
    <source>
        <dbReference type="Proteomes" id="UP001454036"/>
    </source>
</evidence>
<sequence length="498" mass="56897">MQQVFIEPSWACQDFKFSGVNSIYNDFHSPDFSTSITLTEDSSETSVESLLTSMISDQETMDFSHPVSVLPMERGISSAAIEEVCKWLISDDNDQDMQSSCPTLENESSVNNSEVVTFPDDILNTDDQGNVYRLIHAYGEATESGFSVLKDVISTRILEKINPIGEATDRVAFHLLQESEETDSYLKQESSKNIEPAFNVFSESLPYGKFAHNIANQSILESIPDDVDRVNIIDFDIRDGTQWPIVLEAISAKKIIELRIISIIQEENENNPCPWKLEETERRLYQLAKSCGLKLKFEHIKLDALMTELKRMKKTSRVNEWTVFNCMIGLPHMGRRRSRIQATGFMFIAKVFLSDYANQRGIITFGDGETGENVMPGSSYASFFVNQFRHYQAFFESMEMNFPVYLRDARLAMECLFLSPYVSTSSWFQYFKEMKEVSGLHEQIGLEGCKMSKEIIREAKVMVNEANSLYTVKVEGQELNEMVLKWRGTPLVRVSSWI</sequence>
<dbReference type="AlphaFoldDB" id="A0AAV3R8F4"/>
<dbReference type="Proteomes" id="UP001454036">
    <property type="component" value="Unassembled WGS sequence"/>
</dbReference>
<evidence type="ECO:0008006" key="6">
    <source>
        <dbReference type="Google" id="ProtNLM"/>
    </source>
</evidence>
<name>A0AAV3R8F4_LITER</name>
<comment type="caution">
    <text evidence="4">The sequence shown here is derived from an EMBL/GenBank/DDBJ whole genome shotgun (WGS) entry which is preliminary data.</text>
</comment>
<dbReference type="InterPro" id="IPR005202">
    <property type="entry name" value="TF_GRAS"/>
</dbReference>
<dbReference type="EMBL" id="BAABME010008235">
    <property type="protein sequence ID" value="GAA0172679.1"/>
    <property type="molecule type" value="Genomic_DNA"/>
</dbReference>
<gene>
    <name evidence="4" type="ORF">LIER_26454</name>
</gene>
<feature type="region of interest" description="SAW" evidence="3">
    <location>
        <begin position="426"/>
        <end position="498"/>
    </location>
</feature>